<comment type="caution">
    <text evidence="6">The sequence shown here is derived from an EMBL/GenBank/DDBJ whole genome shotgun (WGS) entry which is preliminary data.</text>
</comment>
<evidence type="ECO:0000256" key="3">
    <source>
        <dbReference type="RuleBase" id="RU361235"/>
    </source>
</evidence>
<evidence type="ECO:0000256" key="1">
    <source>
        <dbReference type="ARBA" id="ARBA00005964"/>
    </source>
</evidence>
<organism evidence="6 7">
    <name type="scientific">Streptomyces longispororuber</name>
    <dbReference type="NCBI Taxonomy" id="68230"/>
    <lineage>
        <taxon>Bacteria</taxon>
        <taxon>Bacillati</taxon>
        <taxon>Actinomycetota</taxon>
        <taxon>Actinomycetes</taxon>
        <taxon>Kitasatosporales</taxon>
        <taxon>Streptomycetaceae</taxon>
        <taxon>Streptomyces</taxon>
    </lineage>
</organism>
<keyword evidence="7" id="KW-1185">Reference proteome</keyword>
<evidence type="ECO:0000313" key="6">
    <source>
        <dbReference type="EMBL" id="GHE49732.1"/>
    </source>
</evidence>
<dbReference type="InterPro" id="IPR019826">
    <property type="entry name" value="Carboxylesterase_B_AS"/>
</dbReference>
<keyword evidence="2 3" id="KW-0378">Hydrolase</keyword>
<reference evidence="6" key="1">
    <citation type="journal article" date="2014" name="Int. J. Syst. Evol. Microbiol.">
        <title>Complete genome sequence of Corynebacterium casei LMG S-19264T (=DSM 44701T), isolated from a smear-ripened cheese.</title>
        <authorList>
            <consortium name="US DOE Joint Genome Institute (JGI-PGF)"/>
            <person name="Walter F."/>
            <person name="Albersmeier A."/>
            <person name="Kalinowski J."/>
            <person name="Ruckert C."/>
        </authorList>
    </citation>
    <scope>NUCLEOTIDE SEQUENCE</scope>
    <source>
        <strain evidence="6">JCM 4784</strain>
    </source>
</reference>
<protein>
    <recommendedName>
        <fullName evidence="3">Carboxylic ester hydrolase</fullName>
        <ecNumber evidence="3">3.1.1.-</ecNumber>
    </recommendedName>
</protein>
<dbReference type="EC" id="3.1.1.-" evidence="3"/>
<dbReference type="AlphaFoldDB" id="A0A918ZGA2"/>
<name>A0A918ZGA2_9ACTN</name>
<proteinExistence type="inferred from homology"/>
<sequence length="643" mass="69024">MPGWPGRTVAAECRSAPSVPQSSEKDLVTYAVMAQARDLRLRPARSGARDASVSAHVLPGRSGHLTKWGVRHCPVLPGLGTLGRMSRFDRTNAVLGRRTLLATSLCAAGAGVVGAAGSAASAPLFGRAARARSATVRTTSGLVSGRPSGQLLAFRGVPYAQAPTGSLRFGSPRPPRPWSGARDATRFGPPSYQSAMPGSSEDSLYANIWTPGVKGSRPVLVYIHGGGWFVGAGSDPVYDGERLAHRGDLVIVTFNYRLGALGWGLHEDLIDPVTGSFANWGLQDQAALLRWVRANAEAFGGDPDNITLCGTSAGGSSAWQLALVPELQSVIRRIVPISAAHAWSPAMSLTPEDATEAYERIAHRLGTTVRGLRQVDAAALKDSWEALFTGSPDRRPLRSGREYRGPVVDGAWVPAHDHERPTPSMPVLSVHTRTEGSFFTGPGSPAPSPIPTDETELRTAVRASLQKGMDEVPDALAERCIAEYRSAATTEGLPDDPLSLWTEVWGDSLFRRPVIRFAERHARTGTSPVYVMDFAHPVLPPHFGTPHEATSRFLFGTHRLPEQAPVYGDGPLERRVSDTFIDLVASFARGAVPMAAHVPDWPAFAPGRATVLILGGKQVARIASMPKQRQLRFWDEAEWGPHI</sequence>
<comment type="similarity">
    <text evidence="1 3">Belongs to the type-B carboxylesterase/lipase family.</text>
</comment>
<dbReference type="Proteomes" id="UP000608024">
    <property type="component" value="Unassembled WGS sequence"/>
</dbReference>
<dbReference type="InterPro" id="IPR029058">
    <property type="entry name" value="AB_hydrolase_fold"/>
</dbReference>
<dbReference type="Gene3D" id="3.40.50.1820">
    <property type="entry name" value="alpha/beta hydrolase"/>
    <property type="match status" value="1"/>
</dbReference>
<evidence type="ECO:0000259" key="5">
    <source>
        <dbReference type="Pfam" id="PF00135"/>
    </source>
</evidence>
<gene>
    <name evidence="6" type="ORF">GCM10018785_19070</name>
</gene>
<dbReference type="EMBL" id="BNBT01000019">
    <property type="protein sequence ID" value="GHE49732.1"/>
    <property type="molecule type" value="Genomic_DNA"/>
</dbReference>
<dbReference type="Pfam" id="PF00135">
    <property type="entry name" value="COesterase"/>
    <property type="match status" value="1"/>
</dbReference>
<dbReference type="PROSITE" id="PS00122">
    <property type="entry name" value="CARBOXYLESTERASE_B_1"/>
    <property type="match status" value="1"/>
</dbReference>
<accession>A0A918ZGA2</accession>
<dbReference type="PANTHER" id="PTHR11559">
    <property type="entry name" value="CARBOXYLESTERASE"/>
    <property type="match status" value="1"/>
</dbReference>
<evidence type="ECO:0000256" key="2">
    <source>
        <dbReference type="ARBA" id="ARBA00022801"/>
    </source>
</evidence>
<feature type="region of interest" description="Disordered" evidence="4">
    <location>
        <begin position="1"/>
        <end position="20"/>
    </location>
</feature>
<dbReference type="GO" id="GO:0016787">
    <property type="term" value="F:hydrolase activity"/>
    <property type="evidence" value="ECO:0007669"/>
    <property type="project" value="UniProtKB-KW"/>
</dbReference>
<dbReference type="InterPro" id="IPR050309">
    <property type="entry name" value="Type-B_Carboxylest/Lipase"/>
</dbReference>
<feature type="domain" description="Carboxylesterase type B" evidence="5">
    <location>
        <begin position="133"/>
        <end position="634"/>
    </location>
</feature>
<evidence type="ECO:0000256" key="4">
    <source>
        <dbReference type="SAM" id="MobiDB-lite"/>
    </source>
</evidence>
<reference evidence="6" key="2">
    <citation type="submission" date="2020-09" db="EMBL/GenBank/DDBJ databases">
        <authorList>
            <person name="Sun Q."/>
            <person name="Ohkuma M."/>
        </authorList>
    </citation>
    <scope>NUCLEOTIDE SEQUENCE</scope>
    <source>
        <strain evidence="6">JCM 4784</strain>
    </source>
</reference>
<evidence type="ECO:0000313" key="7">
    <source>
        <dbReference type="Proteomes" id="UP000608024"/>
    </source>
</evidence>
<dbReference type="SUPFAM" id="SSF53474">
    <property type="entry name" value="alpha/beta-Hydrolases"/>
    <property type="match status" value="1"/>
</dbReference>
<dbReference type="InterPro" id="IPR002018">
    <property type="entry name" value="CarbesteraseB"/>
</dbReference>